<feature type="transmembrane region" description="Helical" evidence="2">
    <location>
        <begin position="66"/>
        <end position="88"/>
    </location>
</feature>
<dbReference type="GO" id="GO:0016020">
    <property type="term" value="C:membrane"/>
    <property type="evidence" value="ECO:0007669"/>
    <property type="project" value="InterPro"/>
</dbReference>
<keyword evidence="4" id="KW-1185">Reference proteome</keyword>
<keyword evidence="2" id="KW-0812">Transmembrane</keyword>
<dbReference type="EMBL" id="CAJFCW020000005">
    <property type="protein sequence ID" value="CAG9119848.1"/>
    <property type="molecule type" value="Genomic_DNA"/>
</dbReference>
<dbReference type="Pfam" id="PF03125">
    <property type="entry name" value="Sre"/>
    <property type="match status" value="1"/>
</dbReference>
<feature type="transmembrane region" description="Helical" evidence="2">
    <location>
        <begin position="12"/>
        <end position="30"/>
    </location>
</feature>
<dbReference type="PANTHER" id="PTHR47518:SF9">
    <property type="entry name" value="SERPENTINE RECEPTOR, CLASS T"/>
    <property type="match status" value="1"/>
</dbReference>
<evidence type="ECO:0000256" key="2">
    <source>
        <dbReference type="SAM" id="Phobius"/>
    </source>
</evidence>
<evidence type="ECO:0000313" key="4">
    <source>
        <dbReference type="Proteomes" id="UP000614601"/>
    </source>
</evidence>
<dbReference type="Proteomes" id="UP000783686">
    <property type="component" value="Unassembled WGS sequence"/>
</dbReference>
<dbReference type="Proteomes" id="UP000614601">
    <property type="component" value="Unassembled WGS sequence"/>
</dbReference>
<comment type="caution">
    <text evidence="3">The sequence shown here is derived from an EMBL/GenBank/DDBJ whole genome shotgun (WGS) entry which is preliminary data.</text>
</comment>
<feature type="transmembrane region" description="Helical" evidence="2">
    <location>
        <begin position="125"/>
        <end position="149"/>
    </location>
</feature>
<evidence type="ECO:0000256" key="1">
    <source>
        <dbReference type="ARBA" id="ARBA00006803"/>
    </source>
</evidence>
<name>A0A811L9W7_9BILA</name>
<dbReference type="InterPro" id="IPR052854">
    <property type="entry name" value="Serpentine_rcpt_epsilon"/>
</dbReference>
<reference evidence="3" key="1">
    <citation type="submission" date="2020-09" db="EMBL/GenBank/DDBJ databases">
        <authorList>
            <person name="Kikuchi T."/>
        </authorList>
    </citation>
    <scope>NUCLEOTIDE SEQUENCE</scope>
    <source>
        <strain evidence="3">SH1</strain>
    </source>
</reference>
<keyword evidence="2" id="KW-0472">Membrane</keyword>
<proteinExistence type="inferred from homology"/>
<dbReference type="AlphaFoldDB" id="A0A811L9W7"/>
<evidence type="ECO:0000313" key="3">
    <source>
        <dbReference type="EMBL" id="CAD5224410.1"/>
    </source>
</evidence>
<organism evidence="3 4">
    <name type="scientific">Bursaphelenchus okinawaensis</name>
    <dbReference type="NCBI Taxonomy" id="465554"/>
    <lineage>
        <taxon>Eukaryota</taxon>
        <taxon>Metazoa</taxon>
        <taxon>Ecdysozoa</taxon>
        <taxon>Nematoda</taxon>
        <taxon>Chromadorea</taxon>
        <taxon>Rhabditida</taxon>
        <taxon>Tylenchina</taxon>
        <taxon>Tylenchomorpha</taxon>
        <taxon>Aphelenchoidea</taxon>
        <taxon>Aphelenchoididae</taxon>
        <taxon>Bursaphelenchus</taxon>
    </lineage>
</organism>
<gene>
    <name evidence="3" type="ORF">BOKJ2_LOCUS11065</name>
</gene>
<dbReference type="EMBL" id="CAJFDH010000005">
    <property type="protein sequence ID" value="CAD5224410.1"/>
    <property type="molecule type" value="Genomic_DNA"/>
</dbReference>
<sequence length="230" mass="26995">MVSSTVKDALFRYRTVFLLQVHLCALNVFIERTLAIRFISKYEKAPISIGFSILLFWWSMTIFMVYGPSIVIVESISFVANVSTIVLMRRWLHNQRATSVNATTLTTRYQISENIRTLIMCRYWVYFYTVIGLIEKILLLIAFICFLLGMKKPWRTSSNLYDLVNSFYMMFYTMFLVYGDSALQEKLIKLIGRRFAAELVCSNKNNRVVNQDDFESYFQRLAASWETSKK</sequence>
<dbReference type="GO" id="GO:0007606">
    <property type="term" value="P:sensory perception of chemical stimulus"/>
    <property type="evidence" value="ECO:0007669"/>
    <property type="project" value="InterPro"/>
</dbReference>
<comment type="similarity">
    <text evidence="1">Belongs to the nematode receptor-like protein sre family.</text>
</comment>
<feature type="transmembrane region" description="Helical" evidence="2">
    <location>
        <begin position="42"/>
        <end position="60"/>
    </location>
</feature>
<dbReference type="InterPro" id="IPR004151">
    <property type="entry name" value="7TM_GPCR_serpentine_rcpt_Sre"/>
</dbReference>
<keyword evidence="2" id="KW-1133">Transmembrane helix</keyword>
<accession>A0A811L9W7</accession>
<dbReference type="PANTHER" id="PTHR47518">
    <property type="entry name" value="SERPENTINE RECEPTOR CLASS EPSILON-13-RELATED"/>
    <property type="match status" value="1"/>
</dbReference>
<feature type="transmembrane region" description="Helical" evidence="2">
    <location>
        <begin position="161"/>
        <end position="179"/>
    </location>
</feature>
<protein>
    <submittedName>
        <fullName evidence="3">Uncharacterized protein</fullName>
    </submittedName>
</protein>